<organism evidence="11 12">
    <name type="scientific">Thamnocephalis sphaerospora</name>
    <dbReference type="NCBI Taxonomy" id="78915"/>
    <lineage>
        <taxon>Eukaryota</taxon>
        <taxon>Fungi</taxon>
        <taxon>Fungi incertae sedis</taxon>
        <taxon>Zoopagomycota</taxon>
        <taxon>Zoopagomycotina</taxon>
        <taxon>Zoopagomycetes</taxon>
        <taxon>Zoopagales</taxon>
        <taxon>Sigmoideomycetaceae</taxon>
        <taxon>Thamnocephalis</taxon>
    </lineage>
</organism>
<dbReference type="GO" id="GO:0097363">
    <property type="term" value="F:protein O-acetylglucosaminyltransferase activity"/>
    <property type="evidence" value="ECO:0007669"/>
    <property type="project" value="UniProtKB-EC"/>
</dbReference>
<dbReference type="Pfam" id="PF13844">
    <property type="entry name" value="Glyco_transf_41"/>
    <property type="match status" value="1"/>
</dbReference>
<evidence type="ECO:0000256" key="7">
    <source>
        <dbReference type="ARBA" id="ARBA00022803"/>
    </source>
</evidence>
<dbReference type="Proteomes" id="UP000271241">
    <property type="component" value="Unassembled WGS sequence"/>
</dbReference>
<evidence type="ECO:0000256" key="1">
    <source>
        <dbReference type="ARBA" id="ARBA00004922"/>
    </source>
</evidence>
<dbReference type="PROSITE" id="PS50005">
    <property type="entry name" value="TPR"/>
    <property type="match status" value="1"/>
</dbReference>
<dbReference type="PANTHER" id="PTHR44998">
    <property type="match status" value="1"/>
</dbReference>
<evidence type="ECO:0000256" key="6">
    <source>
        <dbReference type="ARBA" id="ARBA00022737"/>
    </source>
</evidence>
<evidence type="ECO:0000256" key="5">
    <source>
        <dbReference type="ARBA" id="ARBA00022679"/>
    </source>
</evidence>
<dbReference type="EC" id="2.4.1.255" evidence="3"/>
<dbReference type="InterPro" id="IPR029489">
    <property type="entry name" value="OGT/SEC/SPY_C"/>
</dbReference>
<accession>A0A4P9XN62</accession>
<feature type="domain" description="O-GlcNAc transferase C-terminal" evidence="10">
    <location>
        <begin position="1190"/>
        <end position="1307"/>
    </location>
</feature>
<feature type="compositionally biased region" description="Basic residues" evidence="9">
    <location>
        <begin position="113"/>
        <end position="131"/>
    </location>
</feature>
<dbReference type="SUPFAM" id="SSF48452">
    <property type="entry name" value="TPR-like"/>
    <property type="match status" value="2"/>
</dbReference>
<evidence type="ECO:0000259" key="10">
    <source>
        <dbReference type="Pfam" id="PF13844"/>
    </source>
</evidence>
<reference evidence="12" key="1">
    <citation type="journal article" date="2018" name="Nat. Microbiol.">
        <title>Leveraging single-cell genomics to expand the fungal tree of life.</title>
        <authorList>
            <person name="Ahrendt S.R."/>
            <person name="Quandt C.A."/>
            <person name="Ciobanu D."/>
            <person name="Clum A."/>
            <person name="Salamov A."/>
            <person name="Andreopoulos B."/>
            <person name="Cheng J.F."/>
            <person name="Woyke T."/>
            <person name="Pelin A."/>
            <person name="Henrissat B."/>
            <person name="Reynolds N.K."/>
            <person name="Benny G.L."/>
            <person name="Smith M.E."/>
            <person name="James T.Y."/>
            <person name="Grigoriev I.V."/>
        </authorList>
    </citation>
    <scope>NUCLEOTIDE SEQUENCE [LARGE SCALE GENOMIC DNA]</scope>
    <source>
        <strain evidence="12">RSA 1356</strain>
    </source>
</reference>
<dbReference type="STRING" id="78915.A0A4P9XN62"/>
<evidence type="ECO:0000256" key="3">
    <source>
        <dbReference type="ARBA" id="ARBA00011970"/>
    </source>
</evidence>
<proteinExistence type="inferred from homology"/>
<dbReference type="OrthoDB" id="421121at2759"/>
<dbReference type="Gene3D" id="1.25.40.10">
    <property type="entry name" value="Tetratricopeptide repeat domain"/>
    <property type="match status" value="3"/>
</dbReference>
<dbReference type="InterPro" id="IPR011990">
    <property type="entry name" value="TPR-like_helical_dom_sf"/>
</dbReference>
<dbReference type="Pfam" id="PF14559">
    <property type="entry name" value="TPR_19"/>
    <property type="match status" value="1"/>
</dbReference>
<comment type="pathway">
    <text evidence="1">Protein modification; protein glycosylation.</text>
</comment>
<sequence>MQEQRGMNIVQPSSGHSAYSTRSDLYRRRGNTLSQAQAAHTTYGATSAFATGTSPQDTEMIDSVDAMLSEHQVSAHVRPQQYAAAGDHGDPSGSGAVDHLFTRAHSDLDLQPHHHHPHHPHRHHRHHHHHPGQQTSLGLKRAHTMDGRMHSHADKGASLSDSAGVAHGMPPTGVYMAHDTLQSPTNPMTPLPAGLATGNLASLGYHVPAADAMGTAGVDRMAVASVQQLGASAGVTSPQMLAAHALGGVLRAQLNQTANGANAMSSQSAAAAAAALSILQHQQQQQQQQMAAAQFQMLVQQPVMASAMLPQTQTLQSDVYVDSSALVANLQQQRALGNLPPGAAAAVAAAVASGNLHAAARLSLPAMMLPPPSPNIYPFFTVADDKWRRDANWAGVASPRQQYYDPVRPHAGLPHPTRRSVAADYANLMREYGRPAEEIIAAAAAAAAASGQPEQLSHVQVGTLSQQQHVAQLPAPRLDILAHPQHQHHPLAQQQVHTAHYRAQQQQAGIPLPHTRPHIAVRHQAPQQHLSSASNGHWQPSALGTSRHMHLLQKQPLQPPGQLMVIPPSASLMSAPIPGLPDFSYQDVKNEAWRDRLLAQAHTMYAAKPRDESTLQLLHLIHTYHPDHLPTMLLMACVYFAHQKYQLSLHYNVEILKRDSQYVEAMSNIGTTLRGMGRNQDAEAWWWRAIQLRPNYWDAVDNLVGVLCSVGPDGKADPARYREALKVCDFVAASVIGRDGRAVVRAGQIPRLQNVLHVAANLHYQLGDLEAARREYERVLRVMFGGLTTDAVVAQVMCTFGHQPGALLLLVPEQAINIVAAVFPGGDGMLPGMVSTGLPSSPTTVVAGGSAISGQELTPQQIQQSNQVTATVLLTLAKWHQDAASCPPAALSMVLPLYYLSLSLHRSPSTCNNLGILLSGLQQTVADPATGAALGGAQLAMRYYTFGLKLDPRHAHLYTNLGSLLKDAGQLEQAIQMYERAVQFNPKFDVALANLANAVKDAGRVQDSIQWYRSAVEVNPDFAEAVCGLVNALGGVCDWRGRGGVAAGWTTERGWMEKVIEIVDKQLGESRGWAAGLLASDDGRRFLDDLREVWAGTGVDGSTSGLPRWLVDTHSLPSVSAASNGGLGSEGGWILRTLEKCLRRVQRHWYLNEYGDPERGIQPRIPNGTRVDVAHTYRRPRLPLIASPPVPTVLPFHTFTYPLSSVQVRLISHRNALRISHNALTANWLPTTVYPPPPPPSPRLRIGYVSSDFNNHPLAHLMQSVFGFHDRQRCTVICYAITPPDGSPYRAKIERESDVFLDVSAWTTQAIVERI</sequence>
<dbReference type="PANTHER" id="PTHR44998:SF1">
    <property type="entry name" value="UDP-N-ACETYLGLUCOSAMINE--PEPTIDE N-ACETYLGLUCOSAMINYLTRANSFERASE 110 KDA SUBUNIT"/>
    <property type="match status" value="1"/>
</dbReference>
<feature type="repeat" description="TPR" evidence="8">
    <location>
        <begin position="955"/>
        <end position="988"/>
    </location>
</feature>
<dbReference type="EMBL" id="KZ992825">
    <property type="protein sequence ID" value="RKP06750.1"/>
    <property type="molecule type" value="Genomic_DNA"/>
</dbReference>
<dbReference type="PROSITE" id="PS50293">
    <property type="entry name" value="TPR_REGION"/>
    <property type="match status" value="1"/>
</dbReference>
<evidence type="ECO:0000313" key="12">
    <source>
        <dbReference type="Proteomes" id="UP000271241"/>
    </source>
</evidence>
<keyword evidence="7 8" id="KW-0802">TPR repeat</keyword>
<gene>
    <name evidence="11" type="ORF">THASP1DRAFT_31443</name>
</gene>
<name>A0A4P9XN62_9FUNG</name>
<feature type="region of interest" description="Disordered" evidence="9">
    <location>
        <begin position="109"/>
        <end position="161"/>
    </location>
</feature>
<evidence type="ECO:0000256" key="9">
    <source>
        <dbReference type="SAM" id="MobiDB-lite"/>
    </source>
</evidence>
<dbReference type="GO" id="GO:0006493">
    <property type="term" value="P:protein O-linked glycosylation"/>
    <property type="evidence" value="ECO:0007669"/>
    <property type="project" value="TreeGrafter"/>
</dbReference>
<dbReference type="Pfam" id="PF13374">
    <property type="entry name" value="TPR_10"/>
    <property type="match status" value="1"/>
</dbReference>
<keyword evidence="5" id="KW-0808">Transferase</keyword>
<comment type="similarity">
    <text evidence="2">Belongs to the glycosyltransferase 41 family. O-GlcNAc transferase subfamily.</text>
</comment>
<feature type="non-terminal residue" evidence="11">
    <location>
        <position position="1315"/>
    </location>
</feature>
<keyword evidence="6" id="KW-0677">Repeat</keyword>
<evidence type="ECO:0000256" key="8">
    <source>
        <dbReference type="PROSITE-ProRule" id="PRU00339"/>
    </source>
</evidence>
<evidence type="ECO:0000313" key="11">
    <source>
        <dbReference type="EMBL" id="RKP06750.1"/>
    </source>
</evidence>
<keyword evidence="4" id="KW-0328">Glycosyltransferase</keyword>
<evidence type="ECO:0000256" key="4">
    <source>
        <dbReference type="ARBA" id="ARBA00022676"/>
    </source>
</evidence>
<protein>
    <recommendedName>
        <fullName evidence="3">protein O-GlcNAc transferase</fullName>
        <ecNumber evidence="3">2.4.1.255</ecNumber>
    </recommendedName>
</protein>
<dbReference type="SMART" id="SM00028">
    <property type="entry name" value="TPR"/>
    <property type="match status" value="3"/>
</dbReference>
<dbReference type="InterPro" id="IPR019734">
    <property type="entry name" value="TPR_rpt"/>
</dbReference>
<keyword evidence="12" id="KW-1185">Reference proteome</keyword>
<feature type="compositionally biased region" description="Basic and acidic residues" evidence="9">
    <location>
        <begin position="143"/>
        <end position="155"/>
    </location>
</feature>
<dbReference type="Gene3D" id="3.40.50.11380">
    <property type="match status" value="1"/>
</dbReference>
<evidence type="ECO:0000256" key="2">
    <source>
        <dbReference type="ARBA" id="ARBA00005386"/>
    </source>
</evidence>